<evidence type="ECO:0000313" key="2">
    <source>
        <dbReference type="Proteomes" id="UP000034793"/>
    </source>
</evidence>
<dbReference type="GO" id="GO:0003824">
    <property type="term" value="F:catalytic activity"/>
    <property type="evidence" value="ECO:0007669"/>
    <property type="project" value="InterPro"/>
</dbReference>
<name>A0A0G0SYL4_9BACT</name>
<reference evidence="1 2" key="1">
    <citation type="journal article" date="2015" name="Nature">
        <title>rRNA introns, odd ribosomes, and small enigmatic genomes across a large radiation of phyla.</title>
        <authorList>
            <person name="Brown C.T."/>
            <person name="Hug L.A."/>
            <person name="Thomas B.C."/>
            <person name="Sharon I."/>
            <person name="Castelle C.J."/>
            <person name="Singh A."/>
            <person name="Wilkins M.J."/>
            <person name="Williams K.H."/>
            <person name="Banfield J.F."/>
        </authorList>
    </citation>
    <scope>NUCLEOTIDE SEQUENCE [LARGE SCALE GENOMIC DNA]</scope>
</reference>
<protein>
    <recommendedName>
        <fullName evidence="3">Branched-chain amino acid aminotransferase</fullName>
    </recommendedName>
</protein>
<dbReference type="InterPro" id="IPR043132">
    <property type="entry name" value="BCAT-like_C"/>
</dbReference>
<dbReference type="AlphaFoldDB" id="A0A0G0SYL4"/>
<evidence type="ECO:0008006" key="3">
    <source>
        <dbReference type="Google" id="ProtNLM"/>
    </source>
</evidence>
<sequence>MSSRLNINRYIPDSSLLKKYPNLGPVEISRKKEFENNLPGANYVLLYSHEAKKLIIVPPHHPLNSESKENPGTDYAHVVFEGLSLEYKSEKEGNLILWKPRLMRLRRSTKHHGFQTPVSLSQLAQGIEDLVAVLGPAVLLGDGDKPSRAYIRPVVKRGFGRYGVLPSFIGKVDMTALIWNWPFYLPEEDYREGAPVVVYMDVQRAGKIYAKEAGNYARGTEIGIRSNEIGAHEVICVAPFLRNPSTGELRYEDTLVTSLNLKKLAHSVIFADGMGEEILGVKGKRLFRPPLSVNRLGGTTLEYVAGHMARKYGLEVVEDVFGLDDFTNGKLESLLMLGNAVKVIPVRELVLADKNNKIIERIELTINETARFLVDRFQQELSGEVDPSHPSLLTPVKFNPQARAVLDNVYKNWI</sequence>
<dbReference type="InterPro" id="IPR036038">
    <property type="entry name" value="Aminotransferase-like"/>
</dbReference>
<dbReference type="Gene3D" id="3.20.10.10">
    <property type="entry name" value="D-amino Acid Aminotransferase, subunit A, domain 2"/>
    <property type="match status" value="1"/>
</dbReference>
<comment type="caution">
    <text evidence="1">The sequence shown here is derived from an EMBL/GenBank/DDBJ whole genome shotgun (WGS) entry which is preliminary data.</text>
</comment>
<organism evidence="1 2">
    <name type="scientific">Candidatus Woesebacteria bacterium GW2011_GWA1_39_8</name>
    <dbReference type="NCBI Taxonomy" id="1618552"/>
    <lineage>
        <taxon>Bacteria</taxon>
        <taxon>Candidatus Woeseibacteriota</taxon>
    </lineage>
</organism>
<gene>
    <name evidence="1" type="ORF">UT61_C0003G0005</name>
</gene>
<accession>A0A0G0SYL4</accession>
<dbReference type="InterPro" id="IPR043131">
    <property type="entry name" value="BCAT-like_N"/>
</dbReference>
<proteinExistence type="predicted"/>
<dbReference type="EMBL" id="LBXL01000003">
    <property type="protein sequence ID" value="KKR30677.1"/>
    <property type="molecule type" value="Genomic_DNA"/>
</dbReference>
<evidence type="ECO:0000313" key="1">
    <source>
        <dbReference type="EMBL" id="KKR30677.1"/>
    </source>
</evidence>
<dbReference type="Gene3D" id="3.30.470.10">
    <property type="match status" value="1"/>
</dbReference>
<dbReference type="Proteomes" id="UP000034793">
    <property type="component" value="Unassembled WGS sequence"/>
</dbReference>
<dbReference type="SUPFAM" id="SSF56752">
    <property type="entry name" value="D-aminoacid aminotransferase-like PLP-dependent enzymes"/>
    <property type="match status" value="2"/>
</dbReference>